<evidence type="ECO:0000313" key="2">
    <source>
        <dbReference type="Proteomes" id="UP000012166"/>
    </source>
</evidence>
<organism evidence="1 2">
    <name type="scientific">Leptospira borgpetersenii str. Brem 328</name>
    <dbReference type="NCBI Taxonomy" id="1049780"/>
    <lineage>
        <taxon>Bacteria</taxon>
        <taxon>Pseudomonadati</taxon>
        <taxon>Spirochaetota</taxon>
        <taxon>Spirochaetia</taxon>
        <taxon>Leptospirales</taxon>
        <taxon>Leptospiraceae</taxon>
        <taxon>Leptospira</taxon>
    </lineage>
</organism>
<protein>
    <submittedName>
        <fullName evidence="1">Uncharacterized protein</fullName>
    </submittedName>
</protein>
<comment type="caution">
    <text evidence="1">The sequence shown here is derived from an EMBL/GenBank/DDBJ whole genome shotgun (WGS) entry which is preliminary data.</text>
</comment>
<name>A0ABC9SKX1_LEPBO</name>
<dbReference type="Proteomes" id="UP000012166">
    <property type="component" value="Unassembled WGS sequence"/>
</dbReference>
<evidence type="ECO:0000313" key="1">
    <source>
        <dbReference type="EMBL" id="EMN18371.1"/>
    </source>
</evidence>
<gene>
    <name evidence="1" type="ORF">LEP1GSC056_0634</name>
</gene>
<sequence length="74" mass="8737">MFLGQFIGFQMDLLLEHFCRSSYIRSFGTSSKQTKSTIGRWFTESARVFLLPEHLYEKNFSVIKKRLCNQIVLL</sequence>
<proteinExistence type="predicted"/>
<reference evidence="1 2" key="1">
    <citation type="submission" date="2013-01" db="EMBL/GenBank/DDBJ databases">
        <authorList>
            <person name="Harkins D.M."/>
            <person name="Durkin A.S."/>
            <person name="Brinkac L.M."/>
            <person name="Haft D.H."/>
            <person name="Selengut J.D."/>
            <person name="Sanka R."/>
            <person name="DePew J."/>
            <person name="Purushe J."/>
            <person name="Hartskeerl R.A."/>
            <person name="Ahmed A."/>
            <person name="van der Linden H."/>
            <person name="Goris M.G.A."/>
            <person name="Vinetz J.M."/>
            <person name="Sutton G.G."/>
            <person name="Nierman W.C."/>
            <person name="Fouts D.E."/>
        </authorList>
    </citation>
    <scope>NUCLEOTIDE SEQUENCE [LARGE SCALE GENOMIC DNA]</scope>
    <source>
        <strain evidence="1 2">Brem 328</strain>
    </source>
</reference>
<dbReference type="EMBL" id="AHMS02000018">
    <property type="protein sequence ID" value="EMN18371.1"/>
    <property type="molecule type" value="Genomic_DNA"/>
</dbReference>
<dbReference type="AlphaFoldDB" id="A0ABC9SKX1"/>
<accession>A0ABC9SKX1</accession>